<gene>
    <name evidence="2" type="ORF">V5799_034255</name>
</gene>
<evidence type="ECO:0000313" key="3">
    <source>
        <dbReference type="Proteomes" id="UP001321473"/>
    </source>
</evidence>
<dbReference type="Proteomes" id="UP001321473">
    <property type="component" value="Unassembled WGS sequence"/>
</dbReference>
<feature type="region of interest" description="Disordered" evidence="1">
    <location>
        <begin position="562"/>
        <end position="589"/>
    </location>
</feature>
<keyword evidence="3" id="KW-1185">Reference proteome</keyword>
<sequence>MLRNFGFGAEQAERIAAAEDFLLDSAKIDALVVRPGRGTTLALQMLSRTMGPSTKCRKFTMSAWTVNEQSLRAIAAIIAGNSTLKQFHFTFTHTAGDRRFPPMSEEGEDPRDRTTIRALLTALRRNTSLRQLSLDLSGFNSTCCLEIMDTLARHTSLEVVIIQPQRYTNVYRLCYELHMSGSLAGLLPQDRPNIGGTALPTNLFSDHKVRFNCSPHFWQEGTSQPLEGVFVLPSFSLIKILCLNVSENIFKFHVNDLLTLYIGSTTTLAVLSIDIHENAPEVRAMGQVTPEMYGMPAGPQFSFAKELATNVSLHKLMLSGMTLGDADCFALAHSIRTSPRIHEFSFGRPLRCCHRVTEALVEAMAPGFPNENRTLIEFHTDVCIEAVPAWCVVQNAVHRNWTLATLAARFVLGEDDARCADALQRLTDGTTKADRNPALVARICQLGLLEEDHVACSAIEKRLKVLDSMNGFMRIVGVVRKRVECHPHPEGRKQLADLDKYAWLALRRHLRPSYVRQPSTVATCADAERTADAGVDSDVADADDEATSPDAEAAALLAGAGVGADDEEQRLCSPKKTSKGSWRFRRLNT</sequence>
<evidence type="ECO:0000313" key="2">
    <source>
        <dbReference type="EMBL" id="KAK8763128.1"/>
    </source>
</evidence>
<dbReference type="SUPFAM" id="SSF52047">
    <property type="entry name" value="RNI-like"/>
    <property type="match status" value="1"/>
</dbReference>
<evidence type="ECO:0000256" key="1">
    <source>
        <dbReference type="SAM" id="MobiDB-lite"/>
    </source>
</evidence>
<comment type="caution">
    <text evidence="2">The sequence shown here is derived from an EMBL/GenBank/DDBJ whole genome shotgun (WGS) entry which is preliminary data.</text>
</comment>
<proteinExistence type="predicted"/>
<dbReference type="InterPro" id="IPR032675">
    <property type="entry name" value="LRR_dom_sf"/>
</dbReference>
<dbReference type="Gene3D" id="3.80.10.10">
    <property type="entry name" value="Ribonuclease Inhibitor"/>
    <property type="match status" value="2"/>
</dbReference>
<protein>
    <submittedName>
        <fullName evidence="2">Uncharacterized protein</fullName>
    </submittedName>
</protein>
<accession>A0AAQ4DKY8</accession>
<dbReference type="EMBL" id="JARKHS020029577">
    <property type="protein sequence ID" value="KAK8763128.1"/>
    <property type="molecule type" value="Genomic_DNA"/>
</dbReference>
<name>A0AAQ4DKY8_AMBAM</name>
<feature type="compositionally biased region" description="Basic residues" evidence="1">
    <location>
        <begin position="576"/>
        <end position="589"/>
    </location>
</feature>
<dbReference type="AlphaFoldDB" id="A0AAQ4DKY8"/>
<reference evidence="2 3" key="1">
    <citation type="journal article" date="2023" name="Arcadia Sci">
        <title>De novo assembly of a long-read Amblyomma americanum tick genome.</title>
        <authorList>
            <person name="Chou S."/>
            <person name="Poskanzer K.E."/>
            <person name="Rollins M."/>
            <person name="Thuy-Boun P.S."/>
        </authorList>
    </citation>
    <scope>NUCLEOTIDE SEQUENCE [LARGE SCALE GENOMIC DNA]</scope>
    <source>
        <strain evidence="2">F_SG_1</strain>
        <tissue evidence="2">Salivary glands</tissue>
    </source>
</reference>
<organism evidence="2 3">
    <name type="scientific">Amblyomma americanum</name>
    <name type="common">Lone star tick</name>
    <dbReference type="NCBI Taxonomy" id="6943"/>
    <lineage>
        <taxon>Eukaryota</taxon>
        <taxon>Metazoa</taxon>
        <taxon>Ecdysozoa</taxon>
        <taxon>Arthropoda</taxon>
        <taxon>Chelicerata</taxon>
        <taxon>Arachnida</taxon>
        <taxon>Acari</taxon>
        <taxon>Parasitiformes</taxon>
        <taxon>Ixodida</taxon>
        <taxon>Ixodoidea</taxon>
        <taxon>Ixodidae</taxon>
        <taxon>Amblyomminae</taxon>
        <taxon>Amblyomma</taxon>
    </lineage>
</organism>